<dbReference type="PROSITE" id="PS51186">
    <property type="entry name" value="GNAT"/>
    <property type="match status" value="1"/>
</dbReference>
<dbReference type="Proteomes" id="UP000266091">
    <property type="component" value="Unassembled WGS sequence"/>
</dbReference>
<dbReference type="AlphaFoldDB" id="A0A388SHA7"/>
<dbReference type="RefSeq" id="WP_125064676.1">
    <property type="nucleotide sequence ID" value="NZ_BGZJ01000002.1"/>
</dbReference>
<dbReference type="CDD" id="cd04301">
    <property type="entry name" value="NAT_SF"/>
    <property type="match status" value="1"/>
</dbReference>
<dbReference type="Gene3D" id="3.40.630.30">
    <property type="match status" value="1"/>
</dbReference>
<evidence type="ECO:0000313" key="3">
    <source>
        <dbReference type="Proteomes" id="UP000266091"/>
    </source>
</evidence>
<dbReference type="SUPFAM" id="SSF55729">
    <property type="entry name" value="Acyl-CoA N-acyltransferases (Nat)"/>
    <property type="match status" value="1"/>
</dbReference>
<keyword evidence="3" id="KW-1185">Reference proteome</keyword>
<name>A0A388SHA7_9BURK</name>
<dbReference type="EMBL" id="BGZJ01000002">
    <property type="protein sequence ID" value="GBO94820.1"/>
    <property type="molecule type" value="Genomic_DNA"/>
</dbReference>
<dbReference type="Pfam" id="PF00583">
    <property type="entry name" value="Acetyltransf_1"/>
    <property type="match status" value="1"/>
</dbReference>
<reference evidence="2 3" key="1">
    <citation type="journal article" date="2018" name="Int. J. Syst. Evol. Microbiol.">
        <title>Mesosutterella multiformis gen. nov., sp. nov., a member of the family Sutterellaceae and Sutterella megalosphaeroides sp. nov., isolated from human faeces.</title>
        <authorList>
            <person name="Sakamoto M."/>
            <person name="Ikeyama N."/>
            <person name="Kunihiro T."/>
            <person name="Iino T."/>
            <person name="Yuki M."/>
            <person name="Ohkuma M."/>
        </authorList>
    </citation>
    <scope>NUCLEOTIDE SEQUENCE [LARGE SCALE GENOMIC DNA]</scope>
    <source>
        <strain evidence="2 3">4NBBH2</strain>
    </source>
</reference>
<dbReference type="OrthoDB" id="2243440at2"/>
<dbReference type="GO" id="GO:0016747">
    <property type="term" value="F:acyltransferase activity, transferring groups other than amino-acyl groups"/>
    <property type="evidence" value="ECO:0007669"/>
    <property type="project" value="InterPro"/>
</dbReference>
<dbReference type="InterPro" id="IPR016181">
    <property type="entry name" value="Acyl_CoA_acyltransferase"/>
</dbReference>
<dbReference type="InterPro" id="IPR000182">
    <property type="entry name" value="GNAT_dom"/>
</dbReference>
<protein>
    <recommendedName>
        <fullName evidence="1">N-acetyltransferase domain-containing protein</fullName>
    </recommendedName>
</protein>
<sequence>MERLVADRVEIRYFDPADDLDEAERFAPVGVRLEPGNENTFEAWTAGRDAMCEALVRATHFYGAYYQGRLAGFLLAERKGERRPYQISRYTFFHWLYKRIHRELHGSEAVWFEEAKSEVVSSVTPVPTAEILLFATDPELMGRGIGTKLLQTFESDYKGERVVAAVDGATDTAFFDRHGYVEAGSKTVSEALRPGDTEIRCRVFMKAIPAPDETGESPEKKAKDAERLLGEMRLRFRH</sequence>
<feature type="domain" description="N-acetyltransferase" evidence="1">
    <location>
        <begin position="9"/>
        <end position="206"/>
    </location>
</feature>
<proteinExistence type="predicted"/>
<organism evidence="2 3">
    <name type="scientific">Mesosutterella multiformis</name>
    <dbReference type="NCBI Taxonomy" id="2259133"/>
    <lineage>
        <taxon>Bacteria</taxon>
        <taxon>Pseudomonadati</taxon>
        <taxon>Pseudomonadota</taxon>
        <taxon>Betaproteobacteria</taxon>
        <taxon>Burkholderiales</taxon>
        <taxon>Sutterellaceae</taxon>
        <taxon>Mesosutterella</taxon>
    </lineage>
</organism>
<accession>A0A388SHA7</accession>
<comment type="caution">
    <text evidence="2">The sequence shown here is derived from an EMBL/GenBank/DDBJ whole genome shotgun (WGS) entry which is preliminary data.</text>
</comment>
<gene>
    <name evidence="2" type="ORF">MESMUL_21740</name>
</gene>
<evidence type="ECO:0000259" key="1">
    <source>
        <dbReference type="PROSITE" id="PS51186"/>
    </source>
</evidence>
<evidence type="ECO:0000313" key="2">
    <source>
        <dbReference type="EMBL" id="GBO94820.1"/>
    </source>
</evidence>